<gene>
    <name evidence="1" type="ORF">H9813_05600</name>
</gene>
<name>A0A9D2E4L0_9FIRM</name>
<reference evidence="1" key="1">
    <citation type="journal article" date="2021" name="PeerJ">
        <title>Extensive microbial diversity within the chicken gut microbiome revealed by metagenomics and culture.</title>
        <authorList>
            <person name="Gilroy R."/>
            <person name="Ravi A."/>
            <person name="Getino M."/>
            <person name="Pursley I."/>
            <person name="Horton D.L."/>
            <person name="Alikhan N.F."/>
            <person name="Baker D."/>
            <person name="Gharbi K."/>
            <person name="Hall N."/>
            <person name="Watson M."/>
            <person name="Adriaenssens E.M."/>
            <person name="Foster-Nyarko E."/>
            <person name="Jarju S."/>
            <person name="Secka A."/>
            <person name="Antonio M."/>
            <person name="Oren A."/>
            <person name="Chaudhuri R.R."/>
            <person name="La Ragione R."/>
            <person name="Hildebrand F."/>
            <person name="Pallen M.J."/>
        </authorList>
    </citation>
    <scope>NUCLEOTIDE SEQUENCE</scope>
    <source>
        <strain evidence="1">ChiGjej4B4-18154</strain>
    </source>
</reference>
<dbReference type="EMBL" id="DXBV01000049">
    <property type="protein sequence ID" value="HIZ30691.1"/>
    <property type="molecule type" value="Genomic_DNA"/>
</dbReference>
<dbReference type="Proteomes" id="UP000824035">
    <property type="component" value="Unassembled WGS sequence"/>
</dbReference>
<comment type="caution">
    <text evidence="1">The sequence shown here is derived from an EMBL/GenBank/DDBJ whole genome shotgun (WGS) entry which is preliminary data.</text>
</comment>
<evidence type="ECO:0000313" key="1">
    <source>
        <dbReference type="EMBL" id="HIZ30691.1"/>
    </source>
</evidence>
<organism evidence="1 2">
    <name type="scientific">Candidatus Allofournierella merdipullorum</name>
    <dbReference type="NCBI Taxonomy" id="2838595"/>
    <lineage>
        <taxon>Bacteria</taxon>
        <taxon>Bacillati</taxon>
        <taxon>Bacillota</taxon>
        <taxon>Clostridia</taxon>
        <taxon>Eubacteriales</taxon>
        <taxon>Oscillospiraceae</taxon>
        <taxon>Allofournierella</taxon>
    </lineage>
</organism>
<protein>
    <submittedName>
        <fullName evidence="1">Uncharacterized protein</fullName>
    </submittedName>
</protein>
<proteinExistence type="predicted"/>
<dbReference type="AlphaFoldDB" id="A0A9D2E4L0"/>
<accession>A0A9D2E4L0</accession>
<evidence type="ECO:0000313" key="2">
    <source>
        <dbReference type="Proteomes" id="UP000824035"/>
    </source>
</evidence>
<sequence length="228" mass="25857">MFKVPKFFWISYVIEDLAGGEILKKRGALDMRRQIEILVIDDEVFTVGKKLEANNFRLTYKKDIGNVKDVSEYQIILCDIKGVGVELDSKYEGAFIIKEIKVNYPTKQVVAYTGSNYDASYNDYLCYADEIVKKGLDAEEWIDILDEEINKCVDPMYQWKKVRSKLLENGTSILDVAKLESAYVSAVKKRSFDSFEKLANQMSPQGSQFIKELLSSAAISVVLKGVGL</sequence>
<reference evidence="1" key="2">
    <citation type="submission" date="2021-04" db="EMBL/GenBank/DDBJ databases">
        <authorList>
            <person name="Gilroy R."/>
        </authorList>
    </citation>
    <scope>NUCLEOTIDE SEQUENCE</scope>
    <source>
        <strain evidence="1">ChiGjej4B4-18154</strain>
    </source>
</reference>